<dbReference type="PROSITE" id="PS50125">
    <property type="entry name" value="GUANYLATE_CYCLASE_2"/>
    <property type="match status" value="1"/>
</dbReference>
<dbReference type="Gene3D" id="3.30.70.1230">
    <property type="entry name" value="Nucleotide cyclase"/>
    <property type="match status" value="1"/>
</dbReference>
<dbReference type="Pfam" id="PF00211">
    <property type="entry name" value="Guanylate_cyc"/>
    <property type="match status" value="1"/>
</dbReference>
<dbReference type="GO" id="GO:0004016">
    <property type="term" value="F:adenylate cyclase activity"/>
    <property type="evidence" value="ECO:0007669"/>
    <property type="project" value="UniProtKB-ARBA"/>
</dbReference>
<organism evidence="2 3">
    <name type="scientific">Hyalangium minutum</name>
    <dbReference type="NCBI Taxonomy" id="394096"/>
    <lineage>
        <taxon>Bacteria</taxon>
        <taxon>Pseudomonadati</taxon>
        <taxon>Myxococcota</taxon>
        <taxon>Myxococcia</taxon>
        <taxon>Myxococcales</taxon>
        <taxon>Cystobacterineae</taxon>
        <taxon>Archangiaceae</taxon>
        <taxon>Hyalangium</taxon>
    </lineage>
</organism>
<keyword evidence="3" id="KW-1185">Reference proteome</keyword>
<gene>
    <name evidence="2" type="ORF">DB31_5812</name>
</gene>
<dbReference type="SUPFAM" id="SSF52540">
    <property type="entry name" value="P-loop containing nucleoside triphosphate hydrolases"/>
    <property type="match status" value="1"/>
</dbReference>
<dbReference type="Proteomes" id="UP000028725">
    <property type="component" value="Unassembled WGS sequence"/>
</dbReference>
<accession>A0A085WSV7</accession>
<protein>
    <submittedName>
        <fullName evidence="2">Transcriptional regulator, LuxR family protein</fullName>
    </submittedName>
</protein>
<dbReference type="EMBL" id="JMCB01000003">
    <property type="protein sequence ID" value="KFE70770.1"/>
    <property type="molecule type" value="Genomic_DNA"/>
</dbReference>
<feature type="domain" description="Guanylate cyclase" evidence="1">
    <location>
        <begin position="16"/>
        <end position="152"/>
    </location>
</feature>
<proteinExistence type="predicted"/>
<dbReference type="RefSeq" id="WP_044186016.1">
    <property type="nucleotide sequence ID" value="NZ_JMCB01000003.1"/>
</dbReference>
<sequence>MLSLGSPATAPTGTVALVFTDIEGSTQLWERCSTSMREALELHDRVMRERLRRTSGYEVKTQGDSFMLAFPSVDEALRWCLDVQETLLHVPWPAELLAQPLALERMGPRGLLHRGLRVRMGVHVGEPECRPDPRTGQMDYFGPVVNLTARVAEAGHGGQVLLSGAALAHVAGTLDALGSPSVRPLGEFRLKGITLPVPLVEVLPSSLADRRFAGLRVPEERRGNVPTAVDTLIGREQELACLRRWFEEGVHLITLLGPGGMGKTRLATHFGATQLQARRWDGGVWWCDLTEARTEEDICHALARALDVSLTRDGDASRPAERLGRALAGCGASLVLLDNVEQVIHHMPHTLGRWLSLAPHTRFLVTSRHALQLPGEQLLDLAPLELPAEGEVRLEELARSEAVQLFAQRARAVRGSFELTEQEAPLVADIVRRLDGIALAIELAAARTNLLSIQQLRNRLPRRFELLSCGLREASHRQATLRGAIDWSWNLLEASEQEALAQCSVFRGGFTMEAAEAVLALPPWGGDILDTLQSLRSKSLLKLSASESTDGELRLGMYESIREYACARLAETGGNASIVARHAEYYVTRARGLRDQVRGGGGLEALRALALERENLLAACDSCLMMVPGTAESLTRALLGLVALEPDVAARGPAGLLLPRLELALELAESVPVEPMLRTEALAVRGRAHLEAGQLTFARRDLEAARDAFHLLGAMAWKKEALVDLSIVARHEGDMDAAWSLIQEAQTIPSGTRRWLEAYALGNLGLVEQSRQGAEAAIPHLRAALELFRAVGDTTFEAMFLVNCGLAIGEAGRTAEAVPYLEEGLAKSLSAGYRMGHIVARMDLGCVLLGEDRAAEACEHLAAAERMGRQLGIRLLEGMTRGELGRALLAVGTMEPARAQLSAAVAVLEPVSRSHALRFSAYHAAAHALAGALTVARQDFNELEAAPELRNEPALRALTSLLRATVEVAELRAAPPGTEEAWQAEQALQQRLERARTAPAAETSSDLRGALRLLERWREAQA</sequence>
<dbReference type="InterPro" id="IPR001054">
    <property type="entry name" value="A/G_cyclase"/>
</dbReference>
<evidence type="ECO:0000313" key="2">
    <source>
        <dbReference type="EMBL" id="KFE70770.1"/>
    </source>
</evidence>
<dbReference type="SUPFAM" id="SSF48452">
    <property type="entry name" value="TPR-like"/>
    <property type="match status" value="1"/>
</dbReference>
<dbReference type="SMART" id="SM00044">
    <property type="entry name" value="CYCc"/>
    <property type="match status" value="1"/>
</dbReference>
<comment type="caution">
    <text evidence="2">The sequence shown here is derived from an EMBL/GenBank/DDBJ whole genome shotgun (WGS) entry which is preliminary data.</text>
</comment>
<dbReference type="Gene3D" id="3.40.50.300">
    <property type="entry name" value="P-loop containing nucleotide triphosphate hydrolases"/>
    <property type="match status" value="1"/>
</dbReference>
<dbReference type="GO" id="GO:0016887">
    <property type="term" value="F:ATP hydrolysis activity"/>
    <property type="evidence" value="ECO:0007669"/>
    <property type="project" value="InterPro"/>
</dbReference>
<dbReference type="Pfam" id="PF13401">
    <property type="entry name" value="AAA_22"/>
    <property type="match status" value="1"/>
</dbReference>
<dbReference type="InterPro" id="IPR029787">
    <property type="entry name" value="Nucleotide_cyclase"/>
</dbReference>
<dbReference type="InterPro" id="IPR011990">
    <property type="entry name" value="TPR-like_helical_dom_sf"/>
</dbReference>
<dbReference type="OrthoDB" id="9812579at2"/>
<evidence type="ECO:0000313" key="3">
    <source>
        <dbReference type="Proteomes" id="UP000028725"/>
    </source>
</evidence>
<dbReference type="CDD" id="cd07302">
    <property type="entry name" value="CHD"/>
    <property type="match status" value="1"/>
</dbReference>
<reference evidence="2 3" key="1">
    <citation type="submission" date="2014-04" db="EMBL/GenBank/DDBJ databases">
        <title>Genome assembly of Hyalangium minutum DSM 14724.</title>
        <authorList>
            <person name="Sharma G."/>
            <person name="Subramanian S."/>
        </authorList>
    </citation>
    <scope>NUCLEOTIDE SEQUENCE [LARGE SCALE GENOMIC DNA]</scope>
    <source>
        <strain evidence="2 3">DSM 14724</strain>
    </source>
</reference>
<dbReference type="SUPFAM" id="SSF55073">
    <property type="entry name" value="Nucleotide cyclase"/>
    <property type="match status" value="1"/>
</dbReference>
<dbReference type="AlphaFoldDB" id="A0A085WSV7"/>
<dbReference type="InterPro" id="IPR049945">
    <property type="entry name" value="AAA_22"/>
</dbReference>
<dbReference type="Gene3D" id="1.25.40.10">
    <property type="entry name" value="Tetratricopeptide repeat domain"/>
    <property type="match status" value="1"/>
</dbReference>
<dbReference type="InterPro" id="IPR027417">
    <property type="entry name" value="P-loop_NTPase"/>
</dbReference>
<dbReference type="GO" id="GO:0009190">
    <property type="term" value="P:cyclic nucleotide biosynthetic process"/>
    <property type="evidence" value="ECO:0007669"/>
    <property type="project" value="InterPro"/>
</dbReference>
<dbReference type="PATRIC" id="fig|394096.3.peg.2288"/>
<dbReference type="STRING" id="394096.DB31_5812"/>
<evidence type="ECO:0000259" key="1">
    <source>
        <dbReference type="PROSITE" id="PS50125"/>
    </source>
</evidence>
<dbReference type="GO" id="GO:0035556">
    <property type="term" value="P:intracellular signal transduction"/>
    <property type="evidence" value="ECO:0007669"/>
    <property type="project" value="InterPro"/>
</dbReference>
<dbReference type="PANTHER" id="PTHR47691">
    <property type="entry name" value="REGULATOR-RELATED"/>
    <property type="match status" value="1"/>
</dbReference>
<dbReference type="PANTHER" id="PTHR47691:SF3">
    <property type="entry name" value="HTH-TYPE TRANSCRIPTIONAL REGULATOR RV0890C-RELATED"/>
    <property type="match status" value="1"/>
</dbReference>
<name>A0A085WSV7_9BACT</name>